<accession>A0ACC1Y172</accession>
<sequence length="131" mass="15178">MCIYKSAAYILSRATRAEDTQACNCNLISLCSELCLSIQEYKGPSCLCISPHWRNTEEEWNQVKNRYDKNGDGRLSKKELRDAFNSLGSYFPGWRAWRALHYADSDGDGYISDDEYNNLVNYCRERGYAFK</sequence>
<reference evidence="1 2" key="1">
    <citation type="journal article" date="2023" name="Science">
        <title>Complex scaffold remodeling in plant triterpene biosynthesis.</title>
        <authorList>
            <person name="De La Pena R."/>
            <person name="Hodgson H."/>
            <person name="Liu J.C."/>
            <person name="Stephenson M.J."/>
            <person name="Martin A.C."/>
            <person name="Owen C."/>
            <person name="Harkess A."/>
            <person name="Leebens-Mack J."/>
            <person name="Jimenez L.E."/>
            <person name="Osbourn A."/>
            <person name="Sattely E.S."/>
        </authorList>
    </citation>
    <scope>NUCLEOTIDE SEQUENCE [LARGE SCALE GENOMIC DNA]</scope>
    <source>
        <strain evidence="2">cv. JPN11</strain>
        <tissue evidence="1">Leaf</tissue>
    </source>
</reference>
<keyword evidence="2" id="KW-1185">Reference proteome</keyword>
<gene>
    <name evidence="1" type="ORF">OWV82_012332</name>
</gene>
<protein>
    <submittedName>
        <fullName evidence="1">Calcium-binding EF-hand family protein</fullName>
    </submittedName>
</protein>
<organism evidence="1 2">
    <name type="scientific">Melia azedarach</name>
    <name type="common">Chinaberry tree</name>
    <dbReference type="NCBI Taxonomy" id="155640"/>
    <lineage>
        <taxon>Eukaryota</taxon>
        <taxon>Viridiplantae</taxon>
        <taxon>Streptophyta</taxon>
        <taxon>Embryophyta</taxon>
        <taxon>Tracheophyta</taxon>
        <taxon>Spermatophyta</taxon>
        <taxon>Magnoliopsida</taxon>
        <taxon>eudicotyledons</taxon>
        <taxon>Gunneridae</taxon>
        <taxon>Pentapetalae</taxon>
        <taxon>rosids</taxon>
        <taxon>malvids</taxon>
        <taxon>Sapindales</taxon>
        <taxon>Meliaceae</taxon>
        <taxon>Melia</taxon>
    </lineage>
</organism>
<name>A0ACC1Y172_MELAZ</name>
<evidence type="ECO:0000313" key="2">
    <source>
        <dbReference type="Proteomes" id="UP001164539"/>
    </source>
</evidence>
<proteinExistence type="predicted"/>
<comment type="caution">
    <text evidence="1">The sequence shown here is derived from an EMBL/GenBank/DDBJ whole genome shotgun (WGS) entry which is preliminary data.</text>
</comment>
<evidence type="ECO:0000313" key="1">
    <source>
        <dbReference type="EMBL" id="KAJ4717457.1"/>
    </source>
</evidence>
<dbReference type="Proteomes" id="UP001164539">
    <property type="component" value="Chromosome 6"/>
</dbReference>
<dbReference type="EMBL" id="CM051399">
    <property type="protein sequence ID" value="KAJ4717457.1"/>
    <property type="molecule type" value="Genomic_DNA"/>
</dbReference>